<keyword evidence="2" id="KW-1185">Reference proteome</keyword>
<dbReference type="RefSeq" id="WP_090872590.1">
    <property type="nucleotide sequence ID" value="NZ_FOHE01000026.1"/>
</dbReference>
<dbReference type="STRING" id="930131.SAMN05216389_1269"/>
<name>A0A1I0H1F4_9BACI</name>
<dbReference type="AlphaFoldDB" id="A0A1I0H1F4"/>
<dbReference type="OrthoDB" id="2942008at2"/>
<protein>
    <submittedName>
        <fullName evidence="1">Uncharacterized protein</fullName>
    </submittedName>
</protein>
<accession>A0A1I0H1F4</accession>
<evidence type="ECO:0000313" key="2">
    <source>
        <dbReference type="Proteomes" id="UP000198618"/>
    </source>
</evidence>
<dbReference type="EMBL" id="FOHE01000026">
    <property type="protein sequence ID" value="SET76500.1"/>
    <property type="molecule type" value="Genomic_DNA"/>
</dbReference>
<organism evidence="1 2">
    <name type="scientific">Oceanobacillus limi</name>
    <dbReference type="NCBI Taxonomy" id="930131"/>
    <lineage>
        <taxon>Bacteria</taxon>
        <taxon>Bacillati</taxon>
        <taxon>Bacillota</taxon>
        <taxon>Bacilli</taxon>
        <taxon>Bacillales</taxon>
        <taxon>Bacillaceae</taxon>
        <taxon>Oceanobacillus</taxon>
    </lineage>
</organism>
<sequence>MKYITPEDYLIAEQNGINRATLEARVRYYNWPIEKAIKQPVKKYGDYPEIAERNGIKKSVFYKRVSLGWDEQTAATMPVKKRLFSPTEDYEELVKVLGL</sequence>
<evidence type="ECO:0000313" key="1">
    <source>
        <dbReference type="EMBL" id="SET76500.1"/>
    </source>
</evidence>
<reference evidence="1 2" key="1">
    <citation type="submission" date="2016-10" db="EMBL/GenBank/DDBJ databases">
        <authorList>
            <person name="de Groot N.N."/>
        </authorList>
    </citation>
    <scope>NUCLEOTIDE SEQUENCE [LARGE SCALE GENOMIC DNA]</scope>
    <source>
        <strain evidence="1 2">IBRC-M 10780</strain>
    </source>
</reference>
<dbReference type="Proteomes" id="UP000198618">
    <property type="component" value="Unassembled WGS sequence"/>
</dbReference>
<gene>
    <name evidence="1" type="ORF">SAMN05216389_1269</name>
</gene>
<proteinExistence type="predicted"/>